<feature type="transmembrane region" description="Helical" evidence="8">
    <location>
        <begin position="140"/>
        <end position="159"/>
    </location>
</feature>
<organism evidence="9 10">
    <name type="scientific">Jeotgalicoccus saudimassiliensis</name>
    <dbReference type="NCBI Taxonomy" id="1461582"/>
    <lineage>
        <taxon>Bacteria</taxon>
        <taxon>Bacillati</taxon>
        <taxon>Bacillota</taxon>
        <taxon>Bacilli</taxon>
        <taxon>Bacillales</taxon>
        <taxon>Staphylococcaceae</taxon>
        <taxon>Jeotgalicoccus</taxon>
    </lineage>
</organism>
<gene>
    <name evidence="9" type="ORF">BN1048_00674</name>
</gene>
<accession>A0A078LXB5</accession>
<dbReference type="RefSeq" id="WP_035808448.1">
    <property type="nucleotide sequence ID" value="NZ_CCSE01000001.1"/>
</dbReference>
<dbReference type="OrthoDB" id="2418071at2"/>
<evidence type="ECO:0000256" key="1">
    <source>
        <dbReference type="ARBA" id="ARBA00004651"/>
    </source>
</evidence>
<evidence type="ECO:0000313" key="9">
    <source>
        <dbReference type="EMBL" id="CDZ99823.1"/>
    </source>
</evidence>
<dbReference type="AlphaFoldDB" id="A0A078LXB5"/>
<dbReference type="Pfam" id="PF04093">
    <property type="entry name" value="MreD"/>
    <property type="match status" value="1"/>
</dbReference>
<evidence type="ECO:0000313" key="10">
    <source>
        <dbReference type="Proteomes" id="UP000044136"/>
    </source>
</evidence>
<keyword evidence="6 8" id="KW-1133">Transmembrane helix</keyword>
<dbReference type="HOGENOM" id="CLU_136244_0_0_9"/>
<evidence type="ECO:0000256" key="7">
    <source>
        <dbReference type="ARBA" id="ARBA00023136"/>
    </source>
</evidence>
<proteinExistence type="inferred from homology"/>
<feature type="transmembrane region" description="Helical" evidence="8">
    <location>
        <begin position="40"/>
        <end position="63"/>
    </location>
</feature>
<dbReference type="InterPro" id="IPR007227">
    <property type="entry name" value="Cell_shape_determining_MreD"/>
</dbReference>
<evidence type="ECO:0000256" key="2">
    <source>
        <dbReference type="ARBA" id="ARBA00007776"/>
    </source>
</evidence>
<name>A0A078LXB5_9STAP</name>
<dbReference type="Proteomes" id="UP000044136">
    <property type="component" value="Unassembled WGS sequence"/>
</dbReference>
<sequence>MQMIVIFIIGIILMYMDMAFAGFSPMTVFGIEVYFVPKLLFMYILLLTIYAGPRISMLFAVLFGIMLDIYIGSLYGIHIFGFIAFVIFMQAAFRVFYRDFVAMAFVVLLNSFLFDLYQYAVYSVLDFISMPLFDYITLRAIPSVLISALFFVVLYVLAIQTAKVRKEFRRSN</sequence>
<comment type="subcellular location">
    <subcellularLocation>
        <location evidence="1">Cell membrane</location>
        <topology evidence="1">Multi-pass membrane protein</topology>
    </subcellularLocation>
</comment>
<evidence type="ECO:0000256" key="4">
    <source>
        <dbReference type="ARBA" id="ARBA00022692"/>
    </source>
</evidence>
<dbReference type="NCBIfam" id="TIGR03426">
    <property type="entry name" value="shape_MreD"/>
    <property type="match status" value="1"/>
</dbReference>
<keyword evidence="4 8" id="KW-0812">Transmembrane</keyword>
<comment type="similarity">
    <text evidence="2">Belongs to the MreD family.</text>
</comment>
<keyword evidence="7 8" id="KW-0472">Membrane</keyword>
<feature type="transmembrane region" description="Helical" evidence="8">
    <location>
        <begin position="100"/>
        <end position="120"/>
    </location>
</feature>
<feature type="transmembrane region" description="Helical" evidence="8">
    <location>
        <begin position="6"/>
        <end position="28"/>
    </location>
</feature>
<dbReference type="GO" id="GO:0008360">
    <property type="term" value="P:regulation of cell shape"/>
    <property type="evidence" value="ECO:0007669"/>
    <property type="project" value="UniProtKB-KW"/>
</dbReference>
<keyword evidence="10" id="KW-1185">Reference proteome</keyword>
<evidence type="ECO:0000256" key="6">
    <source>
        <dbReference type="ARBA" id="ARBA00022989"/>
    </source>
</evidence>
<protein>
    <submittedName>
        <fullName evidence="9">Rod shape-determining protein MreD</fullName>
    </submittedName>
</protein>
<dbReference type="STRING" id="1461582.BN1048_00674"/>
<dbReference type="eggNOG" id="COG2891">
    <property type="taxonomic scope" value="Bacteria"/>
</dbReference>
<evidence type="ECO:0000256" key="3">
    <source>
        <dbReference type="ARBA" id="ARBA00022475"/>
    </source>
</evidence>
<evidence type="ECO:0000256" key="5">
    <source>
        <dbReference type="ARBA" id="ARBA00022960"/>
    </source>
</evidence>
<keyword evidence="5" id="KW-0133">Cell shape</keyword>
<dbReference type="EMBL" id="CCSE01000001">
    <property type="protein sequence ID" value="CDZ99823.1"/>
    <property type="molecule type" value="Genomic_DNA"/>
</dbReference>
<reference evidence="9 10" key="1">
    <citation type="submission" date="2014-07" db="EMBL/GenBank/DDBJ databases">
        <authorList>
            <person name="Urmite Genomes Urmite Genomes"/>
        </authorList>
    </citation>
    <scope>NUCLEOTIDE SEQUENCE [LARGE SCALE GENOMIC DNA]</scope>
    <source>
        <strain evidence="9 10">13MG44_air</strain>
    </source>
</reference>
<evidence type="ECO:0000256" key="8">
    <source>
        <dbReference type="SAM" id="Phobius"/>
    </source>
</evidence>
<feature type="transmembrane region" description="Helical" evidence="8">
    <location>
        <begin position="69"/>
        <end position="88"/>
    </location>
</feature>
<keyword evidence="3" id="KW-1003">Cell membrane</keyword>
<dbReference type="GO" id="GO:0005886">
    <property type="term" value="C:plasma membrane"/>
    <property type="evidence" value="ECO:0007669"/>
    <property type="project" value="UniProtKB-SubCell"/>
</dbReference>